<evidence type="ECO:0000313" key="5">
    <source>
        <dbReference type="EMBL" id="GMA90953.1"/>
    </source>
</evidence>
<dbReference type="InterPro" id="IPR028082">
    <property type="entry name" value="Peripla_BP_I"/>
</dbReference>
<dbReference type="CDD" id="cd01392">
    <property type="entry name" value="HTH_LacI"/>
    <property type="match status" value="1"/>
</dbReference>
<dbReference type="EMBL" id="BSVA01000001">
    <property type="protein sequence ID" value="GMA90953.1"/>
    <property type="molecule type" value="Genomic_DNA"/>
</dbReference>
<name>A0ABQ6JS37_9MICO</name>
<dbReference type="Proteomes" id="UP001157069">
    <property type="component" value="Unassembled WGS sequence"/>
</dbReference>
<feature type="domain" description="HTH lacI-type" evidence="4">
    <location>
        <begin position="2"/>
        <end position="56"/>
    </location>
</feature>
<keyword evidence="2" id="KW-0238">DNA-binding</keyword>
<proteinExistence type="predicted"/>
<dbReference type="PROSITE" id="PS50932">
    <property type="entry name" value="HTH_LACI_2"/>
    <property type="match status" value="1"/>
</dbReference>
<dbReference type="CDD" id="cd06267">
    <property type="entry name" value="PBP1_LacI_sugar_binding-like"/>
    <property type="match status" value="1"/>
</dbReference>
<evidence type="ECO:0000313" key="6">
    <source>
        <dbReference type="Proteomes" id="UP001157069"/>
    </source>
</evidence>
<dbReference type="Gene3D" id="3.40.50.2300">
    <property type="match status" value="2"/>
</dbReference>
<dbReference type="Pfam" id="PF13377">
    <property type="entry name" value="Peripla_BP_3"/>
    <property type="match status" value="1"/>
</dbReference>
<dbReference type="Gene3D" id="1.10.260.40">
    <property type="entry name" value="lambda repressor-like DNA-binding domains"/>
    <property type="match status" value="1"/>
</dbReference>
<comment type="caution">
    <text evidence="5">The sequence shown here is derived from an EMBL/GenBank/DDBJ whole genome shotgun (WGS) entry which is preliminary data.</text>
</comment>
<dbReference type="InterPro" id="IPR000843">
    <property type="entry name" value="HTH_LacI"/>
</dbReference>
<dbReference type="PANTHER" id="PTHR30146:SF153">
    <property type="entry name" value="LACTOSE OPERON REPRESSOR"/>
    <property type="match status" value="1"/>
</dbReference>
<dbReference type="InterPro" id="IPR010982">
    <property type="entry name" value="Lambda_DNA-bd_dom_sf"/>
</dbReference>
<evidence type="ECO:0000256" key="1">
    <source>
        <dbReference type="ARBA" id="ARBA00023015"/>
    </source>
</evidence>
<evidence type="ECO:0000259" key="4">
    <source>
        <dbReference type="PROSITE" id="PS50932"/>
    </source>
</evidence>
<accession>A0ABQ6JS37</accession>
<keyword evidence="6" id="KW-1185">Reference proteome</keyword>
<dbReference type="PANTHER" id="PTHR30146">
    <property type="entry name" value="LACI-RELATED TRANSCRIPTIONAL REPRESSOR"/>
    <property type="match status" value="1"/>
</dbReference>
<dbReference type="SUPFAM" id="SSF47413">
    <property type="entry name" value="lambda repressor-like DNA-binding domains"/>
    <property type="match status" value="1"/>
</dbReference>
<organism evidence="5 6">
    <name type="scientific">Homoserinibacter gongjuensis</name>
    <dbReference type="NCBI Taxonomy" id="1162968"/>
    <lineage>
        <taxon>Bacteria</taxon>
        <taxon>Bacillati</taxon>
        <taxon>Actinomycetota</taxon>
        <taxon>Actinomycetes</taxon>
        <taxon>Micrococcales</taxon>
        <taxon>Microbacteriaceae</taxon>
        <taxon>Homoserinibacter</taxon>
    </lineage>
</organism>
<dbReference type="InterPro" id="IPR046335">
    <property type="entry name" value="LacI/GalR-like_sensor"/>
</dbReference>
<protein>
    <submittedName>
        <fullName evidence="5">LacI family transcriptional regulator</fullName>
    </submittedName>
</protein>
<sequence length="332" mass="35184">MVTQMDVARRAGVGRRTVSNVVTGFPYVSKDVRERVLRAIEELGYVPNRAAQQLRTGRSGVIALTVPEVGVGYFGELGNLVVEEAAARGLGTVVAQTRGSREREITEIERLLALQPDGVIMSPLGLTAEDLAGVSARTEVALIGEHFVGSPIRTIAIDNAAAAGDIVTHLVQSGREHIAFLGMSAASPNFNQLRRRGYLEALERHGIAPVAAVEARDFTSADGYDAGAVLAARLAEGAQLDAVFCVTDEVAIGAMRALHDAGLRVPDDVAVAGFDDIVEGRYANPRLTTVSPDKREIARQAVAAVLGEPADDAQIAYRLELRESTTGIVQPA</sequence>
<dbReference type="Pfam" id="PF00356">
    <property type="entry name" value="LacI"/>
    <property type="match status" value="1"/>
</dbReference>
<reference evidence="6" key="1">
    <citation type="journal article" date="2019" name="Int. J. Syst. Evol. Microbiol.">
        <title>The Global Catalogue of Microorganisms (GCM) 10K type strain sequencing project: providing services to taxonomists for standard genome sequencing and annotation.</title>
        <authorList>
            <consortium name="The Broad Institute Genomics Platform"/>
            <consortium name="The Broad Institute Genome Sequencing Center for Infectious Disease"/>
            <person name="Wu L."/>
            <person name="Ma J."/>
        </authorList>
    </citation>
    <scope>NUCLEOTIDE SEQUENCE [LARGE SCALE GENOMIC DNA]</scope>
    <source>
        <strain evidence="6">NBRC 108755</strain>
    </source>
</reference>
<gene>
    <name evidence="5" type="ORF">GCM10025869_14820</name>
</gene>
<evidence type="ECO:0000256" key="3">
    <source>
        <dbReference type="ARBA" id="ARBA00023163"/>
    </source>
</evidence>
<keyword evidence="1" id="KW-0805">Transcription regulation</keyword>
<dbReference type="SMART" id="SM00354">
    <property type="entry name" value="HTH_LACI"/>
    <property type="match status" value="1"/>
</dbReference>
<dbReference type="RefSeq" id="WP_284299015.1">
    <property type="nucleotide sequence ID" value="NZ_BSVA01000001.1"/>
</dbReference>
<evidence type="ECO:0000256" key="2">
    <source>
        <dbReference type="ARBA" id="ARBA00023125"/>
    </source>
</evidence>
<keyword evidence="3" id="KW-0804">Transcription</keyword>
<dbReference type="SUPFAM" id="SSF53822">
    <property type="entry name" value="Periplasmic binding protein-like I"/>
    <property type="match status" value="1"/>
</dbReference>